<dbReference type="AlphaFoldDB" id="A0A3D9F7D1"/>
<keyword evidence="2" id="KW-1185">Reference proteome</keyword>
<evidence type="ECO:0000313" key="1">
    <source>
        <dbReference type="EMBL" id="RED10700.1"/>
    </source>
</evidence>
<name>A0A3D9F7D1_9SPHN</name>
<organism evidence="1 2">
    <name type="scientific">Parasphingopyxis lamellibrachiae</name>
    <dbReference type="NCBI Taxonomy" id="680125"/>
    <lineage>
        <taxon>Bacteria</taxon>
        <taxon>Pseudomonadati</taxon>
        <taxon>Pseudomonadota</taxon>
        <taxon>Alphaproteobacteria</taxon>
        <taxon>Sphingomonadales</taxon>
        <taxon>Sphingomonadaceae</taxon>
        <taxon>Parasphingopyxis</taxon>
    </lineage>
</organism>
<reference evidence="1 2" key="1">
    <citation type="submission" date="2018-07" db="EMBL/GenBank/DDBJ databases">
        <title>Genomic Encyclopedia of Type Strains, Phase IV (KMG-IV): sequencing the most valuable type-strain genomes for metagenomic binning, comparative biology and taxonomic classification.</title>
        <authorList>
            <person name="Goeker M."/>
        </authorList>
    </citation>
    <scope>NUCLEOTIDE SEQUENCE [LARGE SCALE GENOMIC DNA]</scope>
    <source>
        <strain evidence="1 2">DSM 26725</strain>
    </source>
</reference>
<sequence length="91" mass="9597">MIEFVLFILAAVSGQADAVQQTQISSPVMESAIEAIAIDRDNEGNLCEGQTFASAEEALQSGCCSHHGGVCGCRNGRKVCCDRTLSPSCRC</sequence>
<proteinExistence type="predicted"/>
<dbReference type="EMBL" id="QRDP01000012">
    <property type="protein sequence ID" value="RED10700.1"/>
    <property type="molecule type" value="Genomic_DNA"/>
</dbReference>
<accession>A0A3D9F7D1</accession>
<dbReference type="Proteomes" id="UP000256310">
    <property type="component" value="Unassembled WGS sequence"/>
</dbReference>
<gene>
    <name evidence="1" type="ORF">DFR46_2963</name>
</gene>
<evidence type="ECO:0000313" key="2">
    <source>
        <dbReference type="Proteomes" id="UP000256310"/>
    </source>
</evidence>
<protein>
    <submittedName>
        <fullName evidence="1">Uncharacterized protein</fullName>
    </submittedName>
</protein>
<comment type="caution">
    <text evidence="1">The sequence shown here is derived from an EMBL/GenBank/DDBJ whole genome shotgun (WGS) entry which is preliminary data.</text>
</comment>